<sequence>LSVFTLTLTKNETTDNNCKDGSKRSVNVNKPLPIMKMLKEEL</sequence>
<dbReference type="Proteomes" id="UP000789901">
    <property type="component" value="Unassembled WGS sequence"/>
</dbReference>
<dbReference type="EMBL" id="CAJVQB010120284">
    <property type="protein sequence ID" value="CAG8853128.1"/>
    <property type="molecule type" value="Genomic_DNA"/>
</dbReference>
<feature type="non-terminal residue" evidence="1">
    <location>
        <position position="42"/>
    </location>
</feature>
<name>A0ABN7XCZ2_GIGMA</name>
<evidence type="ECO:0000313" key="1">
    <source>
        <dbReference type="EMBL" id="CAG8853128.1"/>
    </source>
</evidence>
<gene>
    <name evidence="1" type="ORF">GMARGA_LOCUS41949</name>
</gene>
<protein>
    <submittedName>
        <fullName evidence="1">24781_t:CDS:1</fullName>
    </submittedName>
</protein>
<comment type="caution">
    <text evidence="1">The sequence shown here is derived from an EMBL/GenBank/DDBJ whole genome shotgun (WGS) entry which is preliminary data.</text>
</comment>
<feature type="non-terminal residue" evidence="1">
    <location>
        <position position="1"/>
    </location>
</feature>
<evidence type="ECO:0000313" key="2">
    <source>
        <dbReference type="Proteomes" id="UP000789901"/>
    </source>
</evidence>
<proteinExistence type="predicted"/>
<organism evidence="1 2">
    <name type="scientific">Gigaspora margarita</name>
    <dbReference type="NCBI Taxonomy" id="4874"/>
    <lineage>
        <taxon>Eukaryota</taxon>
        <taxon>Fungi</taxon>
        <taxon>Fungi incertae sedis</taxon>
        <taxon>Mucoromycota</taxon>
        <taxon>Glomeromycotina</taxon>
        <taxon>Glomeromycetes</taxon>
        <taxon>Diversisporales</taxon>
        <taxon>Gigasporaceae</taxon>
        <taxon>Gigaspora</taxon>
    </lineage>
</organism>
<accession>A0ABN7XCZ2</accession>
<keyword evidence="2" id="KW-1185">Reference proteome</keyword>
<reference evidence="1 2" key="1">
    <citation type="submission" date="2021-06" db="EMBL/GenBank/DDBJ databases">
        <authorList>
            <person name="Kallberg Y."/>
            <person name="Tangrot J."/>
            <person name="Rosling A."/>
        </authorList>
    </citation>
    <scope>NUCLEOTIDE SEQUENCE [LARGE SCALE GENOMIC DNA]</scope>
    <source>
        <strain evidence="1 2">120-4 pot B 10/14</strain>
    </source>
</reference>